<organism evidence="2 3">
    <name type="scientific">Aldrovandia affinis</name>
    <dbReference type="NCBI Taxonomy" id="143900"/>
    <lineage>
        <taxon>Eukaryota</taxon>
        <taxon>Metazoa</taxon>
        <taxon>Chordata</taxon>
        <taxon>Craniata</taxon>
        <taxon>Vertebrata</taxon>
        <taxon>Euteleostomi</taxon>
        <taxon>Actinopterygii</taxon>
        <taxon>Neopterygii</taxon>
        <taxon>Teleostei</taxon>
        <taxon>Notacanthiformes</taxon>
        <taxon>Halosauridae</taxon>
        <taxon>Aldrovandia</taxon>
    </lineage>
</organism>
<dbReference type="GO" id="GO:0019185">
    <property type="term" value="C:snRNA-activating protein complex"/>
    <property type="evidence" value="ECO:0007669"/>
    <property type="project" value="TreeGrafter"/>
</dbReference>
<dbReference type="GO" id="GO:0042796">
    <property type="term" value="P:snRNA transcription by RNA polymerase III"/>
    <property type="evidence" value="ECO:0007669"/>
    <property type="project" value="TreeGrafter"/>
</dbReference>
<dbReference type="Pfam" id="PF09808">
    <property type="entry name" value="SNAPC1"/>
    <property type="match status" value="1"/>
</dbReference>
<dbReference type="GO" id="GO:0042795">
    <property type="term" value="P:snRNA transcription by RNA polymerase II"/>
    <property type="evidence" value="ECO:0007669"/>
    <property type="project" value="TreeGrafter"/>
</dbReference>
<dbReference type="InterPro" id="IPR019188">
    <property type="entry name" value="SNAPC1"/>
</dbReference>
<accession>A0AAD7WW30</accession>
<feature type="compositionally biased region" description="Basic and acidic residues" evidence="1">
    <location>
        <begin position="232"/>
        <end position="241"/>
    </location>
</feature>
<sequence length="349" mass="40319">MDYYIEPLKLDCEDLLHRFQETESVRYEVFAAVWRKMDFPSIFYGKMAANEMRAFSRLILTTAYPYFLPPYSFHIRVGGLYLLYGLYNTQLASPKEKIRIALKDWENINKFQEDAMNAQHYDVSYIFRKLISEKAFYFAAMPKHLFFRVKRKTKRPTVCDEFWDRPMRVMDLVTTETLEEIVNVQEHYEKAKQAICGTPGQPDPAINLVSKDLVQRLHSTVVTYHNWLDEAGGKKKERGDADAGEGTSKQSEASQRAERLASIKSKSYGQAVEAVKSRRHRQVEIGSSETGGGQATPRRNKSLKARITKKMTGKVKEEILSGETTTAWRLSIAEQKSKGKTKGKRRFKW</sequence>
<dbReference type="AlphaFoldDB" id="A0AAD7WW30"/>
<keyword evidence="3" id="KW-1185">Reference proteome</keyword>
<reference evidence="2" key="1">
    <citation type="journal article" date="2023" name="Science">
        <title>Genome structures resolve the early diversification of teleost fishes.</title>
        <authorList>
            <person name="Parey E."/>
            <person name="Louis A."/>
            <person name="Montfort J."/>
            <person name="Bouchez O."/>
            <person name="Roques C."/>
            <person name="Iampietro C."/>
            <person name="Lluch J."/>
            <person name="Castinel A."/>
            <person name="Donnadieu C."/>
            <person name="Desvignes T."/>
            <person name="Floi Bucao C."/>
            <person name="Jouanno E."/>
            <person name="Wen M."/>
            <person name="Mejri S."/>
            <person name="Dirks R."/>
            <person name="Jansen H."/>
            <person name="Henkel C."/>
            <person name="Chen W.J."/>
            <person name="Zahm M."/>
            <person name="Cabau C."/>
            <person name="Klopp C."/>
            <person name="Thompson A.W."/>
            <person name="Robinson-Rechavi M."/>
            <person name="Braasch I."/>
            <person name="Lecointre G."/>
            <person name="Bobe J."/>
            <person name="Postlethwait J.H."/>
            <person name="Berthelot C."/>
            <person name="Roest Crollius H."/>
            <person name="Guiguen Y."/>
        </authorList>
    </citation>
    <scope>NUCLEOTIDE SEQUENCE</scope>
    <source>
        <strain evidence="2">NC1722</strain>
    </source>
</reference>
<feature type="region of interest" description="Disordered" evidence="1">
    <location>
        <begin position="232"/>
        <end position="260"/>
    </location>
</feature>
<evidence type="ECO:0000313" key="3">
    <source>
        <dbReference type="Proteomes" id="UP001221898"/>
    </source>
</evidence>
<proteinExistence type="predicted"/>
<dbReference type="PANTHER" id="PTHR15131:SF3">
    <property type="entry name" value="SNRNA-ACTIVATING PROTEIN COMPLEX SUBUNIT 1"/>
    <property type="match status" value="1"/>
</dbReference>
<dbReference type="PANTHER" id="PTHR15131">
    <property type="entry name" value="SMALL NUCLEAR RNA ACTIVATING COMPLEX, POLYPEPTIDE 1"/>
    <property type="match status" value="1"/>
</dbReference>
<evidence type="ECO:0000256" key="1">
    <source>
        <dbReference type="SAM" id="MobiDB-lite"/>
    </source>
</evidence>
<evidence type="ECO:0000313" key="2">
    <source>
        <dbReference type="EMBL" id="KAJ8411716.1"/>
    </source>
</evidence>
<dbReference type="Proteomes" id="UP001221898">
    <property type="component" value="Unassembled WGS sequence"/>
</dbReference>
<protein>
    <recommendedName>
        <fullName evidence="4">snRNA-activating protein complex subunit 1</fullName>
    </recommendedName>
</protein>
<dbReference type="GO" id="GO:0043565">
    <property type="term" value="F:sequence-specific DNA binding"/>
    <property type="evidence" value="ECO:0007669"/>
    <property type="project" value="TreeGrafter"/>
</dbReference>
<evidence type="ECO:0008006" key="4">
    <source>
        <dbReference type="Google" id="ProtNLM"/>
    </source>
</evidence>
<dbReference type="EMBL" id="JAINUG010000021">
    <property type="protein sequence ID" value="KAJ8411716.1"/>
    <property type="molecule type" value="Genomic_DNA"/>
</dbReference>
<comment type="caution">
    <text evidence="2">The sequence shown here is derived from an EMBL/GenBank/DDBJ whole genome shotgun (WGS) entry which is preliminary data.</text>
</comment>
<gene>
    <name evidence="2" type="ORF">AAFF_G00153540</name>
</gene>
<feature type="region of interest" description="Disordered" evidence="1">
    <location>
        <begin position="274"/>
        <end position="301"/>
    </location>
</feature>
<name>A0AAD7WW30_9TELE</name>